<feature type="binding site" evidence="4">
    <location>
        <begin position="105"/>
        <end position="108"/>
    </location>
    <ligand>
        <name>5-phospho-alpha-D-ribose 1-diphosphate</name>
        <dbReference type="ChEBI" id="CHEBI:58017"/>
    </ligand>
</feature>
<dbReference type="GO" id="GO:0004048">
    <property type="term" value="F:anthranilate phosphoribosyltransferase activity"/>
    <property type="evidence" value="ECO:0007669"/>
    <property type="project" value="UniProtKB-UniRule"/>
</dbReference>
<dbReference type="GO" id="GO:0005829">
    <property type="term" value="C:cytosol"/>
    <property type="evidence" value="ECO:0007669"/>
    <property type="project" value="TreeGrafter"/>
</dbReference>
<dbReference type="InterPro" id="IPR005940">
    <property type="entry name" value="Anthranilate_Pribosyl_Tfrase"/>
</dbReference>
<feature type="binding site" evidence="4">
    <location>
        <position position="245"/>
    </location>
    <ligand>
        <name>Mg(2+)</name>
        <dbReference type="ChEBI" id="CHEBI:18420"/>
        <label>2</label>
    </ligand>
</feature>
<dbReference type="UniPathway" id="UPA00035">
    <property type="reaction ID" value="UER00041"/>
</dbReference>
<dbReference type="Proteomes" id="UP000196086">
    <property type="component" value="Unassembled WGS sequence"/>
</dbReference>
<comment type="caution">
    <text evidence="7">The sequence shown here is derived from an EMBL/GenBank/DDBJ whole genome shotgun (WGS) entry which is preliminary data.</text>
</comment>
<feature type="binding site" evidence="4">
    <location>
        <begin position="98"/>
        <end position="99"/>
    </location>
    <ligand>
        <name>5-phospho-alpha-D-ribose 1-diphosphate</name>
        <dbReference type="ChEBI" id="CHEBI:58017"/>
    </ligand>
</feature>
<keyword evidence="3 4" id="KW-0822">Tryptophan biosynthesis</keyword>
<dbReference type="Pfam" id="PF02885">
    <property type="entry name" value="Glycos_trans_3N"/>
    <property type="match status" value="1"/>
</dbReference>
<comment type="cofactor">
    <cofactor evidence="4">
        <name>Mg(2+)</name>
        <dbReference type="ChEBI" id="CHEBI:18420"/>
    </cofactor>
    <text evidence="4">Binds 2 magnesium ions per monomer.</text>
</comment>
<comment type="similarity">
    <text evidence="4">Belongs to the anthranilate phosphoribosyltransferase family.</text>
</comment>
<feature type="binding site" evidence="4">
    <location>
        <begin position="123"/>
        <end position="131"/>
    </location>
    <ligand>
        <name>5-phospho-alpha-D-ribose 1-diphosphate</name>
        <dbReference type="ChEBI" id="CHEBI:58017"/>
    </ligand>
</feature>
<dbReference type="Pfam" id="PF00591">
    <property type="entry name" value="Glycos_transf_3"/>
    <property type="match status" value="1"/>
</dbReference>
<feature type="binding site" evidence="4">
    <location>
        <position position="246"/>
    </location>
    <ligand>
        <name>Mg(2+)</name>
        <dbReference type="ChEBI" id="CHEBI:18420"/>
        <label>2</label>
    </ligand>
</feature>
<comment type="caution">
    <text evidence="4">Lacks conserved residue(s) required for the propagation of feature annotation.</text>
</comment>
<feature type="binding site" evidence="4">
    <location>
        <position position="103"/>
    </location>
    <ligand>
        <name>5-phospho-alpha-D-ribose 1-diphosphate</name>
        <dbReference type="ChEBI" id="CHEBI:58017"/>
    </ligand>
</feature>
<dbReference type="PANTHER" id="PTHR43285:SF2">
    <property type="entry name" value="ANTHRANILATE PHOSPHORIBOSYLTRANSFERASE"/>
    <property type="match status" value="1"/>
</dbReference>
<proteinExistence type="inferred from homology"/>
<dbReference type="HAMAP" id="MF_00211">
    <property type="entry name" value="TrpD"/>
    <property type="match status" value="1"/>
</dbReference>
<comment type="function">
    <text evidence="4">Catalyzes the transfer of the phosphoribosyl group of 5-phosphorylribose-1-pyrophosphate (PRPP) to anthranilate to yield N-(5'-phosphoribosyl)-anthranilate (PRA).</text>
</comment>
<evidence type="ECO:0000256" key="3">
    <source>
        <dbReference type="ARBA" id="ARBA00022822"/>
    </source>
</evidence>
<protein>
    <recommendedName>
        <fullName evidence="4">Anthranilate phosphoribosyltransferase</fullName>
        <ecNumber evidence="4">2.4.2.18</ecNumber>
    </recommendedName>
</protein>
<name>A0A1Z5YYB7_9PROT</name>
<evidence type="ECO:0000313" key="8">
    <source>
        <dbReference type="Proteomes" id="UP000196086"/>
    </source>
</evidence>
<feature type="binding site" evidence="4">
    <location>
        <position position="246"/>
    </location>
    <ligand>
        <name>Mg(2+)</name>
        <dbReference type="ChEBI" id="CHEBI:18420"/>
        <label>1</label>
    </ligand>
</feature>
<evidence type="ECO:0000256" key="4">
    <source>
        <dbReference type="HAMAP-Rule" id="MF_00211"/>
    </source>
</evidence>
<feature type="domain" description="Glycosyl transferase family 3 N-terminal" evidence="6">
    <location>
        <begin position="19"/>
        <end position="79"/>
    </location>
</feature>
<feature type="binding site" evidence="4">
    <location>
        <position position="95"/>
    </location>
    <ligand>
        <name>5-phospho-alpha-D-ribose 1-diphosphate</name>
        <dbReference type="ChEBI" id="CHEBI:58017"/>
    </ligand>
</feature>
<keyword evidence="4" id="KW-0028">Amino-acid biosynthesis</keyword>
<comment type="catalytic activity">
    <reaction evidence="4">
        <text>N-(5-phospho-beta-D-ribosyl)anthranilate + diphosphate = 5-phospho-alpha-D-ribose 1-diphosphate + anthranilate</text>
        <dbReference type="Rhea" id="RHEA:11768"/>
        <dbReference type="ChEBI" id="CHEBI:16567"/>
        <dbReference type="ChEBI" id="CHEBI:18277"/>
        <dbReference type="ChEBI" id="CHEBI:33019"/>
        <dbReference type="ChEBI" id="CHEBI:58017"/>
        <dbReference type="EC" id="2.4.2.18"/>
    </reaction>
</comment>
<evidence type="ECO:0000256" key="1">
    <source>
        <dbReference type="ARBA" id="ARBA00022676"/>
    </source>
</evidence>
<dbReference type="SUPFAM" id="SSF47648">
    <property type="entry name" value="Nucleoside phosphorylase/phosphoribosyltransferase N-terminal domain"/>
    <property type="match status" value="1"/>
</dbReference>
<keyword evidence="4" id="KW-0460">Magnesium</keyword>
<evidence type="ECO:0000313" key="7">
    <source>
        <dbReference type="EMBL" id="OUJ04338.1"/>
    </source>
</evidence>
<comment type="subunit">
    <text evidence="4">Homodimer.</text>
</comment>
<feature type="binding site" evidence="4">
    <location>
        <position position="95"/>
    </location>
    <ligand>
        <name>anthranilate</name>
        <dbReference type="ChEBI" id="CHEBI:16567"/>
        <label>1</label>
    </ligand>
</feature>
<keyword evidence="1 4" id="KW-0328">Glycosyltransferase</keyword>
<evidence type="ECO:0000259" key="6">
    <source>
        <dbReference type="Pfam" id="PF02885"/>
    </source>
</evidence>
<dbReference type="SUPFAM" id="SSF52418">
    <property type="entry name" value="Nucleoside phosphorylase/phosphoribosyltransferase catalytic domain"/>
    <property type="match status" value="1"/>
</dbReference>
<dbReference type="GO" id="GO:0000162">
    <property type="term" value="P:L-tryptophan biosynthetic process"/>
    <property type="evidence" value="ECO:0007669"/>
    <property type="project" value="UniProtKB-UniRule"/>
</dbReference>
<comment type="pathway">
    <text evidence="4">Amino-acid biosynthesis; L-tryptophan biosynthesis; L-tryptophan from chorismate: step 2/5.</text>
</comment>
<organism evidence="7 8">
    <name type="scientific">Acetobacter cibinongensis</name>
    <dbReference type="NCBI Taxonomy" id="146475"/>
    <lineage>
        <taxon>Bacteria</taxon>
        <taxon>Pseudomonadati</taxon>
        <taxon>Pseudomonadota</taxon>
        <taxon>Alphaproteobacteria</taxon>
        <taxon>Acetobacterales</taxon>
        <taxon>Acetobacteraceae</taxon>
        <taxon>Acetobacter</taxon>
    </lineage>
</organism>
<evidence type="ECO:0000256" key="2">
    <source>
        <dbReference type="ARBA" id="ARBA00022679"/>
    </source>
</evidence>
<dbReference type="GO" id="GO:0000287">
    <property type="term" value="F:magnesium ion binding"/>
    <property type="evidence" value="ECO:0007669"/>
    <property type="project" value="UniProtKB-UniRule"/>
</dbReference>
<feature type="binding site" evidence="4">
    <location>
        <position position="107"/>
    </location>
    <ligand>
        <name>Mg(2+)</name>
        <dbReference type="ChEBI" id="CHEBI:18420"/>
        <label>1</label>
    </ligand>
</feature>
<accession>A0A1Z5YYB7</accession>
<dbReference type="Gene3D" id="1.20.970.10">
    <property type="entry name" value="Transferase, Pyrimidine Nucleoside Phosphorylase, Chain C"/>
    <property type="match status" value="1"/>
</dbReference>
<reference evidence="7 8" key="1">
    <citation type="submission" date="2014-06" db="EMBL/GenBank/DDBJ databases">
        <authorList>
            <person name="Ju J."/>
            <person name="Zhang J."/>
        </authorList>
    </citation>
    <scope>NUCLEOTIDE SEQUENCE [LARGE SCALE GENOMIC DNA]</scope>
    <source>
        <strain evidence="7 8">DsW_47</strain>
    </source>
</reference>
<gene>
    <name evidence="4" type="primary">trpD</name>
    <name evidence="7" type="ORF">HK14_10555</name>
</gene>
<keyword evidence="4" id="KW-0479">Metal-binding</keyword>
<dbReference type="NCBIfam" id="TIGR01245">
    <property type="entry name" value="trpD"/>
    <property type="match status" value="1"/>
</dbReference>
<dbReference type="AlphaFoldDB" id="A0A1Z5YYB7"/>
<dbReference type="RefSeq" id="WP_086650268.1">
    <property type="nucleotide sequence ID" value="NZ_JOMQ01000005.1"/>
</dbReference>
<feature type="binding site" evidence="4">
    <location>
        <position position="181"/>
    </location>
    <ligand>
        <name>anthranilate</name>
        <dbReference type="ChEBI" id="CHEBI:16567"/>
        <label>2</label>
    </ligand>
</feature>
<dbReference type="InterPro" id="IPR017459">
    <property type="entry name" value="Glycosyl_Trfase_fam3_N_dom"/>
</dbReference>
<keyword evidence="4" id="KW-0057">Aromatic amino acid biosynthesis</keyword>
<dbReference type="InterPro" id="IPR035902">
    <property type="entry name" value="Nuc_phospho_transferase"/>
</dbReference>
<dbReference type="Gene3D" id="3.40.1030.10">
    <property type="entry name" value="Nucleoside phosphorylase/phosphoribosyltransferase catalytic domain"/>
    <property type="match status" value="1"/>
</dbReference>
<dbReference type="OrthoDB" id="9806430at2"/>
<dbReference type="EC" id="2.4.2.18" evidence="4"/>
<sequence>MSNYSLPKNALSPDEVFLSLLNKLCLGQRLNTHETEQAFGIIVEGGVSPERIAAFLAAMRVQGEGQAELLGAVRALRARMISLPTVPPDTIDVCGTGGDNYGTLNISTATAFVLAALGIPVAKHGNRAVSSRTGASDVLAALGIEPQDNLEALSNQLTQHYLTFLAAPHHHPAMRHAAPVRKALGIRTLFNLVGPLVNPASVQRQLVGVFSAEWLDNIVDVLSLLGSHTVWAVCGQPEGEFQGIDEITLAGPTQVVALDQGHKYHFTLTPEMAGLRQAPISDIKGDDAAYNAQALLALLNGASGAYRDTVVLNAACALHVAGRTKLLTDGKIDTTALKESVSYVSRPLDDGSALAVLTSLRTSSAPTHAPNVTG</sequence>
<evidence type="ECO:0000259" key="5">
    <source>
        <dbReference type="Pfam" id="PF00591"/>
    </source>
</evidence>
<dbReference type="InterPro" id="IPR036320">
    <property type="entry name" value="Glycosyl_Trfase_fam3_N_dom_sf"/>
</dbReference>
<dbReference type="PANTHER" id="PTHR43285">
    <property type="entry name" value="ANTHRANILATE PHOSPHORIBOSYLTRANSFERASE"/>
    <property type="match status" value="1"/>
</dbReference>
<feature type="domain" description="Glycosyl transferase family 3" evidence="5">
    <location>
        <begin position="89"/>
        <end position="353"/>
    </location>
</feature>
<feature type="binding site" evidence="4">
    <location>
        <position position="126"/>
    </location>
    <ligand>
        <name>anthranilate</name>
        <dbReference type="ChEBI" id="CHEBI:16567"/>
        <label>1</label>
    </ligand>
</feature>
<keyword evidence="2 4" id="KW-0808">Transferase</keyword>
<dbReference type="InterPro" id="IPR000312">
    <property type="entry name" value="Glycosyl_Trfase_fam3"/>
</dbReference>
<feature type="binding site" evidence="4">
    <location>
        <position position="135"/>
    </location>
    <ligand>
        <name>5-phospho-alpha-D-ribose 1-diphosphate</name>
        <dbReference type="ChEBI" id="CHEBI:58017"/>
    </ligand>
</feature>
<dbReference type="EMBL" id="JOMQ01000005">
    <property type="protein sequence ID" value="OUJ04338.1"/>
    <property type="molecule type" value="Genomic_DNA"/>
</dbReference>